<evidence type="ECO:0000313" key="3">
    <source>
        <dbReference type="Proteomes" id="UP001595896"/>
    </source>
</evidence>
<proteinExistence type="predicted"/>
<protein>
    <submittedName>
        <fullName evidence="2">Uncharacterized protein</fullName>
    </submittedName>
</protein>
<accession>A0ABV9NSF1</accession>
<feature type="transmembrane region" description="Helical" evidence="1">
    <location>
        <begin position="63"/>
        <end position="83"/>
    </location>
</feature>
<organism evidence="2 3">
    <name type="scientific">Bacillus daqingensis</name>
    <dbReference type="NCBI Taxonomy" id="872396"/>
    <lineage>
        <taxon>Bacteria</taxon>
        <taxon>Bacillati</taxon>
        <taxon>Bacillota</taxon>
        <taxon>Bacilli</taxon>
        <taxon>Bacillales</taxon>
        <taxon>Bacillaceae</taxon>
        <taxon>Bacillus</taxon>
    </lineage>
</organism>
<sequence>MNVDRQVLFLLTVVLFGILFSLGPFGLSVGFFVTLSIIAAFLLGILGVYVFGGNMRLHTNLPFIAYVLALASAFIFMSDGFRSGSSTGFPFPWITVQPIGKRISLDVLVLALNALVFYVLLRLGRGMYRNVKQSPGQKRQAET</sequence>
<dbReference type="Proteomes" id="UP001595896">
    <property type="component" value="Unassembled WGS sequence"/>
</dbReference>
<feature type="transmembrane region" description="Helical" evidence="1">
    <location>
        <begin position="31"/>
        <end position="51"/>
    </location>
</feature>
<dbReference type="EMBL" id="JBHSGK010000005">
    <property type="protein sequence ID" value="MFC4736263.1"/>
    <property type="molecule type" value="Genomic_DNA"/>
</dbReference>
<keyword evidence="1" id="KW-1133">Transmembrane helix</keyword>
<keyword evidence="1" id="KW-0472">Membrane</keyword>
<reference evidence="3" key="1">
    <citation type="journal article" date="2019" name="Int. J. Syst. Evol. Microbiol.">
        <title>The Global Catalogue of Microorganisms (GCM) 10K type strain sequencing project: providing services to taxonomists for standard genome sequencing and annotation.</title>
        <authorList>
            <consortium name="The Broad Institute Genomics Platform"/>
            <consortium name="The Broad Institute Genome Sequencing Center for Infectious Disease"/>
            <person name="Wu L."/>
            <person name="Ma J."/>
        </authorList>
    </citation>
    <scope>NUCLEOTIDE SEQUENCE [LARGE SCALE GENOMIC DNA]</scope>
    <source>
        <strain evidence="3">JCM 12165</strain>
    </source>
</reference>
<evidence type="ECO:0000256" key="1">
    <source>
        <dbReference type="SAM" id="Phobius"/>
    </source>
</evidence>
<dbReference type="RefSeq" id="WP_377908915.1">
    <property type="nucleotide sequence ID" value="NZ_JBHSGK010000005.1"/>
</dbReference>
<evidence type="ECO:0000313" key="2">
    <source>
        <dbReference type="EMBL" id="MFC4736263.1"/>
    </source>
</evidence>
<feature type="transmembrane region" description="Helical" evidence="1">
    <location>
        <begin position="103"/>
        <end position="121"/>
    </location>
</feature>
<keyword evidence="3" id="KW-1185">Reference proteome</keyword>
<name>A0ABV9NSF1_9BACI</name>
<comment type="caution">
    <text evidence="2">The sequence shown here is derived from an EMBL/GenBank/DDBJ whole genome shotgun (WGS) entry which is preliminary data.</text>
</comment>
<gene>
    <name evidence="2" type="ORF">ACFO4L_06660</name>
</gene>
<keyword evidence="1" id="KW-0812">Transmembrane</keyword>
<feature type="transmembrane region" description="Helical" evidence="1">
    <location>
        <begin position="7"/>
        <end position="25"/>
    </location>
</feature>